<organism evidence="1 2">
    <name type="scientific">Wickerhamomyces pijperi</name>
    <name type="common">Yeast</name>
    <name type="synonym">Pichia pijperi</name>
    <dbReference type="NCBI Taxonomy" id="599730"/>
    <lineage>
        <taxon>Eukaryota</taxon>
        <taxon>Fungi</taxon>
        <taxon>Dikarya</taxon>
        <taxon>Ascomycota</taxon>
        <taxon>Saccharomycotina</taxon>
        <taxon>Saccharomycetes</taxon>
        <taxon>Phaffomycetales</taxon>
        <taxon>Wickerhamomycetaceae</taxon>
        <taxon>Wickerhamomyces</taxon>
    </lineage>
</organism>
<dbReference type="Proteomes" id="UP000774326">
    <property type="component" value="Unassembled WGS sequence"/>
</dbReference>
<reference evidence="1" key="2">
    <citation type="submission" date="2021-01" db="EMBL/GenBank/DDBJ databases">
        <authorList>
            <person name="Schikora-Tamarit M.A."/>
        </authorList>
    </citation>
    <scope>NUCLEOTIDE SEQUENCE</scope>
    <source>
        <strain evidence="1">CBS2887</strain>
    </source>
</reference>
<comment type="caution">
    <text evidence="1">The sequence shown here is derived from an EMBL/GenBank/DDBJ whole genome shotgun (WGS) entry which is preliminary data.</text>
</comment>
<reference evidence="1" key="1">
    <citation type="journal article" date="2021" name="Open Biol.">
        <title>Shared evolutionary footprints suggest mitochondrial oxidative damage underlies multiple complex I losses in fungi.</title>
        <authorList>
            <person name="Schikora-Tamarit M.A."/>
            <person name="Marcet-Houben M."/>
            <person name="Nosek J."/>
            <person name="Gabaldon T."/>
        </authorList>
    </citation>
    <scope>NUCLEOTIDE SEQUENCE</scope>
    <source>
        <strain evidence="1">CBS2887</strain>
    </source>
</reference>
<accession>A0A9P8PNP6</accession>
<evidence type="ECO:0000313" key="1">
    <source>
        <dbReference type="EMBL" id="KAH3675488.1"/>
    </source>
</evidence>
<feature type="non-terminal residue" evidence="1">
    <location>
        <position position="1"/>
    </location>
</feature>
<protein>
    <submittedName>
        <fullName evidence="1">Uncharacterized protein</fullName>
    </submittedName>
</protein>
<dbReference type="OrthoDB" id="10563999at2759"/>
<feature type="non-terminal residue" evidence="1">
    <location>
        <position position="68"/>
    </location>
</feature>
<sequence length="68" mass="7402">YAARISRTAGSRAAAAMSKRALSGLTRSVRPTLPKTQVAGVRGIKKINFGGVEEIVHERADWPREKLL</sequence>
<dbReference type="EMBL" id="JAEUBG010005407">
    <property type="protein sequence ID" value="KAH3675488.1"/>
    <property type="molecule type" value="Genomic_DNA"/>
</dbReference>
<keyword evidence="2" id="KW-1185">Reference proteome</keyword>
<gene>
    <name evidence="1" type="ORF">WICPIJ_009349</name>
</gene>
<name>A0A9P8PNP6_WICPI</name>
<evidence type="ECO:0000313" key="2">
    <source>
        <dbReference type="Proteomes" id="UP000774326"/>
    </source>
</evidence>
<dbReference type="AlphaFoldDB" id="A0A9P8PNP6"/>
<proteinExistence type="predicted"/>